<dbReference type="AlphaFoldDB" id="A0AAD2FHK4"/>
<evidence type="ECO:0000313" key="2">
    <source>
        <dbReference type="Proteomes" id="UP001295423"/>
    </source>
</evidence>
<name>A0AAD2FHK4_9STRA</name>
<dbReference type="EMBL" id="CAKOGP040000221">
    <property type="protein sequence ID" value="CAJ1932277.1"/>
    <property type="molecule type" value="Genomic_DNA"/>
</dbReference>
<proteinExistence type="predicted"/>
<gene>
    <name evidence="1" type="ORF">CYCCA115_LOCUS2767</name>
</gene>
<protein>
    <submittedName>
        <fullName evidence="1">Uncharacterized protein</fullName>
    </submittedName>
</protein>
<evidence type="ECO:0000313" key="1">
    <source>
        <dbReference type="EMBL" id="CAJ1932277.1"/>
    </source>
</evidence>
<reference evidence="1" key="1">
    <citation type="submission" date="2023-08" db="EMBL/GenBank/DDBJ databases">
        <authorList>
            <person name="Audoor S."/>
            <person name="Bilcke G."/>
        </authorList>
    </citation>
    <scope>NUCLEOTIDE SEQUENCE</scope>
</reference>
<comment type="caution">
    <text evidence="1">The sequence shown here is derived from an EMBL/GenBank/DDBJ whole genome shotgun (WGS) entry which is preliminary data.</text>
</comment>
<keyword evidence="2" id="KW-1185">Reference proteome</keyword>
<dbReference type="Proteomes" id="UP001295423">
    <property type="component" value="Unassembled WGS sequence"/>
</dbReference>
<accession>A0AAD2FHK4</accession>
<sequence>MAEPLYSEFTGDSAESNSLALLEGRYALPSLLDPVTTAFLSHCRFRKGHTPVHLEVSTDDHVYFWSRNPENKGLEPHGLHNGHFKAAIHSPVIAYCDALFRNIPLTTGFVPLLNWQNLMNFAIEKKAGDFRLSKMRTIQLMNAEA</sequence>
<organism evidence="1 2">
    <name type="scientific">Cylindrotheca closterium</name>
    <dbReference type="NCBI Taxonomy" id="2856"/>
    <lineage>
        <taxon>Eukaryota</taxon>
        <taxon>Sar</taxon>
        <taxon>Stramenopiles</taxon>
        <taxon>Ochrophyta</taxon>
        <taxon>Bacillariophyta</taxon>
        <taxon>Bacillariophyceae</taxon>
        <taxon>Bacillariophycidae</taxon>
        <taxon>Bacillariales</taxon>
        <taxon>Bacillariaceae</taxon>
        <taxon>Cylindrotheca</taxon>
    </lineage>
</organism>